<name>A0AAN7RNG1_MYCAM</name>
<sequence length="187" mass="21140">MEEQYGSKFLLEQMIDIAKAMRLKASKTKEPLGAQNWIQSSRCSLTSAEERGRITSLDLLAILCLMQPRIPLALAARAHCWLMFNLVSTRTPRSFSARLLSSWVAPSIYWCLGLFLPKCRTWHFPWLNCMRFLSAHFSSLLRSLWVAARPSGISASPPSFGVISKLAEGTLCPSIHIINEDVEQDWI</sequence>
<protein>
    <submittedName>
        <fullName evidence="1">Uncharacterized protein</fullName>
    </submittedName>
</protein>
<feature type="non-terminal residue" evidence="1">
    <location>
        <position position="187"/>
    </location>
</feature>
<evidence type="ECO:0000313" key="1">
    <source>
        <dbReference type="EMBL" id="KAK4810782.1"/>
    </source>
</evidence>
<comment type="caution">
    <text evidence="1">The sequence shown here is derived from an EMBL/GenBank/DDBJ whole genome shotgun (WGS) entry which is preliminary data.</text>
</comment>
<organism evidence="1 2">
    <name type="scientific">Mycteria americana</name>
    <name type="common">Wood stork</name>
    <dbReference type="NCBI Taxonomy" id="33587"/>
    <lineage>
        <taxon>Eukaryota</taxon>
        <taxon>Metazoa</taxon>
        <taxon>Chordata</taxon>
        <taxon>Craniata</taxon>
        <taxon>Vertebrata</taxon>
        <taxon>Euteleostomi</taxon>
        <taxon>Archelosauria</taxon>
        <taxon>Archosauria</taxon>
        <taxon>Dinosauria</taxon>
        <taxon>Saurischia</taxon>
        <taxon>Theropoda</taxon>
        <taxon>Coelurosauria</taxon>
        <taxon>Aves</taxon>
        <taxon>Neognathae</taxon>
        <taxon>Neoaves</taxon>
        <taxon>Aequornithes</taxon>
        <taxon>Ciconiiformes</taxon>
        <taxon>Ciconiidae</taxon>
        <taxon>Mycteria</taxon>
    </lineage>
</organism>
<proteinExistence type="predicted"/>
<dbReference type="Proteomes" id="UP001333110">
    <property type="component" value="Unassembled WGS sequence"/>
</dbReference>
<keyword evidence="2" id="KW-1185">Reference proteome</keyword>
<dbReference type="EMBL" id="JAUNZN010000018">
    <property type="protein sequence ID" value="KAK4810782.1"/>
    <property type="molecule type" value="Genomic_DNA"/>
</dbReference>
<dbReference type="AlphaFoldDB" id="A0AAN7RNG1"/>
<evidence type="ECO:0000313" key="2">
    <source>
        <dbReference type="Proteomes" id="UP001333110"/>
    </source>
</evidence>
<gene>
    <name evidence="1" type="ORF">QYF61_008754</name>
</gene>
<reference evidence="1 2" key="1">
    <citation type="journal article" date="2023" name="J. Hered.">
        <title>Chromosome-level genome of the wood stork (Mycteria americana) provides insight into avian chromosome evolution.</title>
        <authorList>
            <person name="Flamio R. Jr."/>
            <person name="Ramstad K.M."/>
        </authorList>
    </citation>
    <scope>NUCLEOTIDE SEQUENCE [LARGE SCALE GENOMIC DNA]</scope>
    <source>
        <strain evidence="1">JAX WOST 10</strain>
    </source>
</reference>
<accession>A0AAN7RNG1</accession>